<dbReference type="PANTHER" id="PTHR46188:SF1">
    <property type="entry name" value="BOLA-LIKE PROTEIN 3"/>
    <property type="match status" value="1"/>
</dbReference>
<dbReference type="GO" id="GO:0005759">
    <property type="term" value="C:mitochondrial matrix"/>
    <property type="evidence" value="ECO:0007669"/>
    <property type="project" value="TreeGrafter"/>
</dbReference>
<comment type="caution">
    <text evidence="3">The sequence shown here is derived from an EMBL/GenBank/DDBJ whole genome shotgun (WGS) entry which is preliminary data.</text>
</comment>
<dbReference type="SUPFAM" id="SSF82657">
    <property type="entry name" value="BolA-like"/>
    <property type="match status" value="1"/>
</dbReference>
<dbReference type="EMBL" id="JANBPY010000399">
    <property type="protein sequence ID" value="KAJ1967075.1"/>
    <property type="molecule type" value="Genomic_DNA"/>
</dbReference>
<dbReference type="Proteomes" id="UP001150925">
    <property type="component" value="Unassembled WGS sequence"/>
</dbReference>
<evidence type="ECO:0000256" key="2">
    <source>
        <dbReference type="RuleBase" id="RU003860"/>
    </source>
</evidence>
<evidence type="ECO:0000313" key="3">
    <source>
        <dbReference type="EMBL" id="KAJ1967075.1"/>
    </source>
</evidence>
<gene>
    <name evidence="3" type="ORF">IWQ62_002072</name>
</gene>
<proteinExistence type="inferred from homology"/>
<dbReference type="OrthoDB" id="203381at2759"/>
<accession>A0A9W8AXJ4</accession>
<protein>
    <recommendedName>
        <fullName evidence="5">BolA family transcriptional regulator</fullName>
    </recommendedName>
</protein>
<dbReference type="InterPro" id="IPR002634">
    <property type="entry name" value="BolA"/>
</dbReference>
<dbReference type="InterPro" id="IPR052275">
    <property type="entry name" value="Mt_Fe-S_assembly_factor"/>
</dbReference>
<dbReference type="PANTHER" id="PTHR46188">
    <property type="entry name" value="BOLA-LIKE PROTEIN 3"/>
    <property type="match status" value="1"/>
</dbReference>
<dbReference type="Gene3D" id="3.10.20.90">
    <property type="entry name" value="Phosphatidylinositol 3-kinase Catalytic Subunit, Chain A, domain 1"/>
    <property type="match status" value="1"/>
</dbReference>
<dbReference type="Pfam" id="PF01722">
    <property type="entry name" value="BolA"/>
    <property type="match status" value="1"/>
</dbReference>
<sequence>MLPVLSLRRLPQTWVRSIPLRYYTTPKFTNQAEESIYNKLKENLKPEELTVKDISGGCGAMYQIKIGASAFQGMGLVAQHRKVNEILSQELQGMHGLQLDTYAVKQK</sequence>
<evidence type="ECO:0000313" key="4">
    <source>
        <dbReference type="Proteomes" id="UP001150925"/>
    </source>
</evidence>
<organism evidence="3 4">
    <name type="scientific">Dispira parvispora</name>
    <dbReference type="NCBI Taxonomy" id="1520584"/>
    <lineage>
        <taxon>Eukaryota</taxon>
        <taxon>Fungi</taxon>
        <taxon>Fungi incertae sedis</taxon>
        <taxon>Zoopagomycota</taxon>
        <taxon>Kickxellomycotina</taxon>
        <taxon>Dimargaritomycetes</taxon>
        <taxon>Dimargaritales</taxon>
        <taxon>Dimargaritaceae</taxon>
        <taxon>Dispira</taxon>
    </lineage>
</organism>
<dbReference type="InterPro" id="IPR036065">
    <property type="entry name" value="BolA-like_sf"/>
</dbReference>
<keyword evidence="4" id="KW-1185">Reference proteome</keyword>
<name>A0A9W8AXJ4_9FUNG</name>
<comment type="similarity">
    <text evidence="1 2">Belongs to the BolA/IbaG family.</text>
</comment>
<evidence type="ECO:0000256" key="1">
    <source>
        <dbReference type="ARBA" id="ARBA00005578"/>
    </source>
</evidence>
<evidence type="ECO:0008006" key="5">
    <source>
        <dbReference type="Google" id="ProtNLM"/>
    </source>
</evidence>
<reference evidence="3" key="1">
    <citation type="submission" date="2022-07" db="EMBL/GenBank/DDBJ databases">
        <title>Phylogenomic reconstructions and comparative analyses of Kickxellomycotina fungi.</title>
        <authorList>
            <person name="Reynolds N.K."/>
            <person name="Stajich J.E."/>
            <person name="Barry K."/>
            <person name="Grigoriev I.V."/>
            <person name="Crous P."/>
            <person name="Smith M.E."/>
        </authorList>
    </citation>
    <scope>NUCLEOTIDE SEQUENCE</scope>
    <source>
        <strain evidence="3">RSA 1196</strain>
    </source>
</reference>
<dbReference type="AlphaFoldDB" id="A0A9W8AXJ4"/>